<dbReference type="CDD" id="cd06532">
    <property type="entry name" value="Glyco_transf_25"/>
    <property type="match status" value="1"/>
</dbReference>
<keyword evidence="2" id="KW-0808">Transferase</keyword>
<dbReference type="GeneID" id="91556228"/>
<evidence type="ECO:0000313" key="2">
    <source>
        <dbReference type="EMBL" id="PAK77722.1"/>
    </source>
</evidence>
<accession>A0A269XWR5</accession>
<dbReference type="EMBL" id="NCXK01000013">
    <property type="protein sequence ID" value="PAK77722.1"/>
    <property type="molecule type" value="Genomic_DNA"/>
</dbReference>
<sequence>MHKYFISLERTPQRTERFLKANAHIKDLEWMPGMDGKTLDRDTIISKGLMEPNCGFTAGAIGSGLTHVKLWAKVAQSGQPAHIFEDDAFLCRNFESESDRIIATLPHDWDIILWGNNYDSILEFELLPGITQCVAIFNQDTVRQGIPDFLNMDVSSSPFRLTQTFGICGYAISPRGATRLLERCLPFKSVEVPYVGLGRLLTSTSVDHLMNIHYRDLKAYTTLPPLCLTDNDVAQSLNK</sequence>
<dbReference type="GO" id="GO:0016740">
    <property type="term" value="F:transferase activity"/>
    <property type="evidence" value="ECO:0007669"/>
    <property type="project" value="UniProtKB-KW"/>
</dbReference>
<dbReference type="OrthoDB" id="259382at2"/>
<dbReference type="InterPro" id="IPR002654">
    <property type="entry name" value="Glyco_trans_25"/>
</dbReference>
<proteinExistence type="predicted"/>
<comment type="caution">
    <text evidence="2">The sequence shown here is derived from an EMBL/GenBank/DDBJ whole genome shotgun (WGS) entry which is preliminary data.</text>
</comment>
<dbReference type="AlphaFoldDB" id="A0A269XWR5"/>
<dbReference type="Pfam" id="PF01755">
    <property type="entry name" value="Glyco_transf_25"/>
    <property type="match status" value="1"/>
</dbReference>
<evidence type="ECO:0000313" key="3">
    <source>
        <dbReference type="Proteomes" id="UP000216151"/>
    </source>
</evidence>
<dbReference type="Proteomes" id="UP000216151">
    <property type="component" value="Unassembled WGS sequence"/>
</dbReference>
<organism evidence="2 3">
    <name type="scientific">Acetobacter fabarum</name>
    <dbReference type="NCBI Taxonomy" id="483199"/>
    <lineage>
        <taxon>Bacteria</taxon>
        <taxon>Pseudomonadati</taxon>
        <taxon>Pseudomonadota</taxon>
        <taxon>Alphaproteobacteria</taxon>
        <taxon>Acetobacterales</taxon>
        <taxon>Acetobacteraceae</taxon>
        <taxon>Acetobacter</taxon>
    </lineage>
</organism>
<evidence type="ECO:0000259" key="1">
    <source>
        <dbReference type="Pfam" id="PF01755"/>
    </source>
</evidence>
<dbReference type="RefSeq" id="WP_095350013.1">
    <property type="nucleotide sequence ID" value="NZ_JAKVNI010000001.1"/>
</dbReference>
<protein>
    <submittedName>
        <fullName evidence="2">Glycosyl transferase</fullName>
    </submittedName>
</protein>
<name>A0A269XWR5_9PROT</name>
<reference evidence="2 3" key="1">
    <citation type="submission" date="2017-04" db="EMBL/GenBank/DDBJ databases">
        <title>Kefir bacterial isolates.</title>
        <authorList>
            <person name="Kim Y."/>
            <person name="Blasche S."/>
            <person name="Patil K.R."/>
        </authorList>
    </citation>
    <scope>NUCLEOTIDE SEQUENCE [LARGE SCALE GENOMIC DNA]</scope>
    <source>
        <strain evidence="2 3">KR</strain>
    </source>
</reference>
<keyword evidence="3" id="KW-1185">Reference proteome</keyword>
<feature type="domain" description="Glycosyl transferase family 25" evidence="1">
    <location>
        <begin position="2"/>
        <end position="184"/>
    </location>
</feature>
<gene>
    <name evidence="2" type="ORF">B8X00_09740</name>
</gene>